<evidence type="ECO:0000313" key="9">
    <source>
        <dbReference type="Proteomes" id="UP001429601"/>
    </source>
</evidence>
<reference evidence="8 9" key="1">
    <citation type="journal article" date="2011" name="Curr. Microbiol.">
        <title>Luteibacter jiangsuensis sp. nov.: a methamidophos-degrading bacterium isolated from a methamidophos-manufacturing factory.</title>
        <authorList>
            <person name="Wang L."/>
            <person name="Wang G.L."/>
            <person name="Li S.P."/>
            <person name="Jiang J.D."/>
        </authorList>
    </citation>
    <scope>NUCLEOTIDE SEQUENCE [LARGE SCALE GENOMIC DNA]</scope>
    <source>
        <strain evidence="8 9">CGMCC 1.10133</strain>
    </source>
</reference>
<evidence type="ECO:0000313" key="8">
    <source>
        <dbReference type="EMBL" id="NID04478.1"/>
    </source>
</evidence>
<comment type="caution">
    <text evidence="8">The sequence shown here is derived from an EMBL/GenBank/DDBJ whole genome shotgun (WGS) entry which is preliminary data.</text>
</comment>
<keyword evidence="2" id="KW-1003">Cell membrane</keyword>
<evidence type="ECO:0000256" key="4">
    <source>
        <dbReference type="ARBA" id="ARBA00022989"/>
    </source>
</evidence>
<proteinExistence type="predicted"/>
<evidence type="ECO:0000256" key="1">
    <source>
        <dbReference type="ARBA" id="ARBA00004651"/>
    </source>
</evidence>
<dbReference type="RefSeq" id="WP_167124142.1">
    <property type="nucleotide sequence ID" value="NZ_JAAQQR010000002.1"/>
</dbReference>
<evidence type="ECO:0000256" key="6">
    <source>
        <dbReference type="SAM" id="Phobius"/>
    </source>
</evidence>
<feature type="transmembrane region" description="Helical" evidence="6">
    <location>
        <begin position="273"/>
        <end position="291"/>
    </location>
</feature>
<keyword evidence="4 6" id="KW-1133">Transmembrane helix</keyword>
<keyword evidence="9" id="KW-1185">Reference proteome</keyword>
<evidence type="ECO:0000259" key="7">
    <source>
        <dbReference type="Pfam" id="PF05231"/>
    </source>
</evidence>
<comment type="subcellular location">
    <subcellularLocation>
        <location evidence="1">Cell membrane</location>
        <topology evidence="1">Multi-pass membrane protein</topology>
    </subcellularLocation>
</comment>
<feature type="transmembrane region" description="Helical" evidence="6">
    <location>
        <begin position="198"/>
        <end position="218"/>
    </location>
</feature>
<evidence type="ECO:0000256" key="3">
    <source>
        <dbReference type="ARBA" id="ARBA00022692"/>
    </source>
</evidence>
<gene>
    <name evidence="8" type="ORF">HBF26_06250</name>
</gene>
<feature type="transmembrane region" description="Helical" evidence="6">
    <location>
        <begin position="80"/>
        <end position="100"/>
    </location>
</feature>
<organism evidence="8 9">
    <name type="scientific">Luteibacter jiangsuensis</name>
    <dbReference type="NCBI Taxonomy" id="637577"/>
    <lineage>
        <taxon>Bacteria</taxon>
        <taxon>Pseudomonadati</taxon>
        <taxon>Pseudomonadota</taxon>
        <taxon>Gammaproteobacteria</taxon>
        <taxon>Lysobacterales</taxon>
        <taxon>Rhodanobacteraceae</taxon>
        <taxon>Luteibacter</taxon>
    </lineage>
</organism>
<protein>
    <recommendedName>
        <fullName evidence="7">MASE1 domain-containing protein</fullName>
    </recommendedName>
</protein>
<keyword evidence="5 6" id="KW-0472">Membrane</keyword>
<keyword evidence="3 6" id="KW-0812">Transmembrane</keyword>
<evidence type="ECO:0000256" key="2">
    <source>
        <dbReference type="ARBA" id="ARBA00022475"/>
    </source>
</evidence>
<dbReference type="EMBL" id="JAAQQR010000002">
    <property type="protein sequence ID" value="NID04478.1"/>
    <property type="molecule type" value="Genomic_DNA"/>
</dbReference>
<name>A0ABX0Q1W8_9GAMM</name>
<dbReference type="InterPro" id="IPR007895">
    <property type="entry name" value="MASE1"/>
</dbReference>
<evidence type="ECO:0000256" key="5">
    <source>
        <dbReference type="ARBA" id="ARBA00023136"/>
    </source>
</evidence>
<dbReference type="Proteomes" id="UP001429601">
    <property type="component" value="Unassembled WGS sequence"/>
</dbReference>
<sequence length="315" mass="34030">MGRTNRDPLVWGRYLAVAGAYAACYELTRYFSFSHWMLPAGLRLACLLLVPRRFWPALAIGEALPVAEMAFLHISVFGVAWALAASIPPIVFCMPIVAFMRNRAGLVSDDGQINMSLIVFVTLLCAAATATENSLVLTTIVMSDGAPGPAVTVPIFLVWFLGAYLGALALVPTILGLRERLAAQPRGMFTWHAVRRSPLFRDTLFIAVPLLALLTALTSFTSDGALQCARVAMGLPVIAMSLRHGWHGGSVSSLLASIAIASTAFTLKDPAMIQAQAILAFIITTSLLFGVRVARRQAAQHVLATQEFPMHGRRR</sequence>
<accession>A0ABX0Q1W8</accession>
<feature type="transmembrane region" description="Helical" evidence="6">
    <location>
        <begin position="112"/>
        <end position="131"/>
    </location>
</feature>
<feature type="domain" description="MASE1" evidence="7">
    <location>
        <begin position="31"/>
        <end position="297"/>
    </location>
</feature>
<dbReference type="Pfam" id="PF05231">
    <property type="entry name" value="MASE1"/>
    <property type="match status" value="1"/>
</dbReference>
<feature type="transmembrane region" description="Helical" evidence="6">
    <location>
        <begin position="151"/>
        <end position="177"/>
    </location>
</feature>